<dbReference type="EMBL" id="LT795055">
    <property type="protein sequence ID" value="SJX60919.1"/>
    <property type="molecule type" value="Genomic_DNA"/>
</dbReference>
<reference evidence="1 2" key="1">
    <citation type="submission" date="2017-02" db="EMBL/GenBank/DDBJ databases">
        <authorList>
            <person name="Peterson S.W."/>
        </authorList>
    </citation>
    <scope>NUCLEOTIDE SEQUENCE [LARGE SCALE GENOMIC DNA]</scope>
    <source>
        <strain evidence="1 2">SRS1_H2-8</strain>
    </source>
</reference>
<gene>
    <name evidence="1" type="ORF">SRS1_12146</name>
</gene>
<accession>A0A2N8U882</accession>
<evidence type="ECO:0000313" key="2">
    <source>
        <dbReference type="Proteomes" id="UP000239563"/>
    </source>
</evidence>
<proteinExistence type="predicted"/>
<dbReference type="Proteomes" id="UP000239563">
    <property type="component" value="Chromosome II"/>
</dbReference>
<sequence length="143" mass="15802">MLCPFNWVCTLIRDDMHTLTQLLSMSTVLSLADTYESVPAHVLPMCWMLVCLSMTLGLRLGLQHAESVSRVCSLERLYLRAVRRQVGTLALACSAFALSCALRCVVPQAVAAAFLAKVVLHLALSLVTVDDRHFFERLCALAH</sequence>
<evidence type="ECO:0000313" key="1">
    <source>
        <dbReference type="EMBL" id="SJX60919.1"/>
    </source>
</evidence>
<protein>
    <submittedName>
        <fullName evidence="1">Uncharacterized protein</fullName>
    </submittedName>
</protein>
<organism evidence="1 2">
    <name type="scientific">Sporisorium reilianum f. sp. reilianum</name>
    <dbReference type="NCBI Taxonomy" id="72559"/>
    <lineage>
        <taxon>Eukaryota</taxon>
        <taxon>Fungi</taxon>
        <taxon>Dikarya</taxon>
        <taxon>Basidiomycota</taxon>
        <taxon>Ustilaginomycotina</taxon>
        <taxon>Ustilaginomycetes</taxon>
        <taxon>Ustilaginales</taxon>
        <taxon>Ustilaginaceae</taxon>
        <taxon>Sporisorium</taxon>
    </lineage>
</organism>
<name>A0A2N8U882_9BASI</name>
<dbReference type="AlphaFoldDB" id="A0A2N8U882"/>